<proteinExistence type="predicted"/>
<dbReference type="AlphaFoldDB" id="A0A2P2PKR0"/>
<organism evidence="1">
    <name type="scientific">Rhizophora mucronata</name>
    <name type="common">Asiatic mangrove</name>
    <dbReference type="NCBI Taxonomy" id="61149"/>
    <lineage>
        <taxon>Eukaryota</taxon>
        <taxon>Viridiplantae</taxon>
        <taxon>Streptophyta</taxon>
        <taxon>Embryophyta</taxon>
        <taxon>Tracheophyta</taxon>
        <taxon>Spermatophyta</taxon>
        <taxon>Magnoliopsida</taxon>
        <taxon>eudicotyledons</taxon>
        <taxon>Gunneridae</taxon>
        <taxon>Pentapetalae</taxon>
        <taxon>rosids</taxon>
        <taxon>fabids</taxon>
        <taxon>Malpighiales</taxon>
        <taxon>Rhizophoraceae</taxon>
        <taxon>Rhizophora</taxon>
    </lineage>
</organism>
<name>A0A2P2PKR0_RHIMU</name>
<evidence type="ECO:0000313" key="1">
    <source>
        <dbReference type="EMBL" id="MBX55333.1"/>
    </source>
</evidence>
<accession>A0A2P2PKR0</accession>
<protein>
    <submittedName>
        <fullName evidence="1">Uncharacterized protein</fullName>
    </submittedName>
</protein>
<sequence>MVLPLPLLIRQFIQAHIYGQIRKFKIVSRNYSTQKIKLGETK</sequence>
<reference evidence="1" key="1">
    <citation type="submission" date="2018-02" db="EMBL/GenBank/DDBJ databases">
        <title>Rhizophora mucronata_Transcriptome.</title>
        <authorList>
            <person name="Meera S.P."/>
            <person name="Sreeshan A."/>
            <person name="Augustine A."/>
        </authorList>
    </citation>
    <scope>NUCLEOTIDE SEQUENCE</scope>
    <source>
        <tissue evidence="1">Leaf</tissue>
    </source>
</reference>
<dbReference type="EMBL" id="GGEC01074849">
    <property type="protein sequence ID" value="MBX55333.1"/>
    <property type="molecule type" value="Transcribed_RNA"/>
</dbReference>